<protein>
    <submittedName>
        <fullName evidence="1">Uncharacterized protein</fullName>
    </submittedName>
</protein>
<comment type="caution">
    <text evidence="1">The sequence shown here is derived from an EMBL/GenBank/DDBJ whole genome shotgun (WGS) entry which is preliminary data.</text>
</comment>
<gene>
    <name evidence="1" type="ORF">BV22DRAFT_986080</name>
</gene>
<feature type="non-terminal residue" evidence="1">
    <location>
        <position position="1"/>
    </location>
</feature>
<name>A0ACB8AZW4_9AGAM</name>
<accession>A0ACB8AZW4</accession>
<reference evidence="1" key="1">
    <citation type="journal article" date="2021" name="New Phytol.">
        <title>Evolutionary innovations through gain and loss of genes in the ectomycorrhizal Boletales.</title>
        <authorList>
            <person name="Wu G."/>
            <person name="Miyauchi S."/>
            <person name="Morin E."/>
            <person name="Kuo A."/>
            <person name="Drula E."/>
            <person name="Varga T."/>
            <person name="Kohler A."/>
            <person name="Feng B."/>
            <person name="Cao Y."/>
            <person name="Lipzen A."/>
            <person name="Daum C."/>
            <person name="Hundley H."/>
            <person name="Pangilinan J."/>
            <person name="Johnson J."/>
            <person name="Barry K."/>
            <person name="LaButti K."/>
            <person name="Ng V."/>
            <person name="Ahrendt S."/>
            <person name="Min B."/>
            <person name="Choi I.G."/>
            <person name="Park H."/>
            <person name="Plett J.M."/>
            <person name="Magnuson J."/>
            <person name="Spatafora J.W."/>
            <person name="Nagy L.G."/>
            <person name="Henrissat B."/>
            <person name="Grigoriev I.V."/>
            <person name="Yang Z.L."/>
            <person name="Xu J."/>
            <person name="Martin F.M."/>
        </authorList>
    </citation>
    <scope>NUCLEOTIDE SEQUENCE</scope>
    <source>
        <strain evidence="1">KUC20120723A-06</strain>
    </source>
</reference>
<proteinExistence type="predicted"/>
<sequence>PSSPPIPTPSKLTSYLQYAEKHLSIDGAMIYEPTLRMKGIGPDIMMNVPDNVFLEAGFTIGDVIHLKDGSTRWWNGPDAKRKRSDTESQVAAVPEVKRVDYKRRFNDGGANRFVGPPMELGDNHDPKAVAGLDYEIWYLCEARNDWFLVPRGY</sequence>
<dbReference type="Proteomes" id="UP000790709">
    <property type="component" value="Unassembled WGS sequence"/>
</dbReference>
<evidence type="ECO:0000313" key="1">
    <source>
        <dbReference type="EMBL" id="KAH7918824.1"/>
    </source>
</evidence>
<keyword evidence="2" id="KW-1185">Reference proteome</keyword>
<evidence type="ECO:0000313" key="2">
    <source>
        <dbReference type="Proteomes" id="UP000790709"/>
    </source>
</evidence>
<organism evidence="1 2">
    <name type="scientific">Leucogyrophana mollusca</name>
    <dbReference type="NCBI Taxonomy" id="85980"/>
    <lineage>
        <taxon>Eukaryota</taxon>
        <taxon>Fungi</taxon>
        <taxon>Dikarya</taxon>
        <taxon>Basidiomycota</taxon>
        <taxon>Agaricomycotina</taxon>
        <taxon>Agaricomycetes</taxon>
        <taxon>Agaricomycetidae</taxon>
        <taxon>Boletales</taxon>
        <taxon>Boletales incertae sedis</taxon>
        <taxon>Leucogyrophana</taxon>
    </lineage>
</organism>
<feature type="non-terminal residue" evidence="1">
    <location>
        <position position="153"/>
    </location>
</feature>
<dbReference type="EMBL" id="MU266730">
    <property type="protein sequence ID" value="KAH7918824.1"/>
    <property type="molecule type" value="Genomic_DNA"/>
</dbReference>